<reference evidence="6" key="1">
    <citation type="submission" date="2022-01" db="EMBL/GenBank/DDBJ databases">
        <title>Genome Sequence Resource for Two Populations of Ditylenchus destructor, the Migratory Endoparasitic Phytonematode.</title>
        <authorList>
            <person name="Zhang H."/>
            <person name="Lin R."/>
            <person name="Xie B."/>
        </authorList>
    </citation>
    <scope>NUCLEOTIDE SEQUENCE</scope>
    <source>
        <strain evidence="6">BazhouSP</strain>
    </source>
</reference>
<keyword evidence="6" id="KW-0762">Sugar transport</keyword>
<keyword evidence="3 5" id="KW-1133">Transmembrane helix</keyword>
<dbReference type="EMBL" id="JAKKPZ010000027">
    <property type="protein sequence ID" value="KAI1710139.1"/>
    <property type="molecule type" value="Genomic_DNA"/>
</dbReference>
<evidence type="ECO:0000256" key="5">
    <source>
        <dbReference type="SAM" id="Phobius"/>
    </source>
</evidence>
<accession>A0AAD4R1Q9</accession>
<evidence type="ECO:0000256" key="4">
    <source>
        <dbReference type="ARBA" id="ARBA00023136"/>
    </source>
</evidence>
<dbReference type="Proteomes" id="UP001201812">
    <property type="component" value="Unassembled WGS sequence"/>
</dbReference>
<dbReference type="GO" id="GO:0016020">
    <property type="term" value="C:membrane"/>
    <property type="evidence" value="ECO:0007669"/>
    <property type="project" value="UniProtKB-SubCell"/>
</dbReference>
<dbReference type="InterPro" id="IPR036259">
    <property type="entry name" value="MFS_trans_sf"/>
</dbReference>
<dbReference type="Gene3D" id="1.20.1250.20">
    <property type="entry name" value="MFS general substrate transporter like domains"/>
    <property type="match status" value="1"/>
</dbReference>
<gene>
    <name evidence="6" type="ORF">DdX_10813</name>
</gene>
<dbReference type="Pfam" id="PF00083">
    <property type="entry name" value="Sugar_tr"/>
    <property type="match status" value="1"/>
</dbReference>
<proteinExistence type="predicted"/>
<evidence type="ECO:0000256" key="3">
    <source>
        <dbReference type="ARBA" id="ARBA00022989"/>
    </source>
</evidence>
<evidence type="ECO:0000313" key="6">
    <source>
        <dbReference type="EMBL" id="KAI1710139.1"/>
    </source>
</evidence>
<keyword evidence="4 5" id="KW-0472">Membrane</keyword>
<organism evidence="6 7">
    <name type="scientific">Ditylenchus destructor</name>
    <dbReference type="NCBI Taxonomy" id="166010"/>
    <lineage>
        <taxon>Eukaryota</taxon>
        <taxon>Metazoa</taxon>
        <taxon>Ecdysozoa</taxon>
        <taxon>Nematoda</taxon>
        <taxon>Chromadorea</taxon>
        <taxon>Rhabditida</taxon>
        <taxon>Tylenchina</taxon>
        <taxon>Tylenchomorpha</taxon>
        <taxon>Sphaerularioidea</taxon>
        <taxon>Anguinidae</taxon>
        <taxon>Anguininae</taxon>
        <taxon>Ditylenchus</taxon>
    </lineage>
</organism>
<dbReference type="PANTHER" id="PTHR23503:SF108">
    <property type="entry name" value="MAJOR FACILITATOR SUPERFAMILY (MFS) PROFILE DOMAIN-CONTAINING PROTEIN"/>
    <property type="match status" value="1"/>
</dbReference>
<evidence type="ECO:0000313" key="7">
    <source>
        <dbReference type="Proteomes" id="UP001201812"/>
    </source>
</evidence>
<evidence type="ECO:0000256" key="2">
    <source>
        <dbReference type="ARBA" id="ARBA00022692"/>
    </source>
</evidence>
<dbReference type="InterPro" id="IPR005828">
    <property type="entry name" value="MFS_sugar_transport-like"/>
</dbReference>
<sequence length="131" mass="14910">MSTPNISIFAPNGSKFRTLFYTTIISVLSNFYQAYAISYTNTAVESFRAFINESYVKRGTPLSPSASLWIWSMMLNCVIIGNLAGTVFSPIMTEKYGRRSQLVFLCLCFIFSETEKVYFLSNWDTTNLKTI</sequence>
<evidence type="ECO:0000256" key="1">
    <source>
        <dbReference type="ARBA" id="ARBA00004370"/>
    </source>
</evidence>
<dbReference type="GO" id="GO:0015149">
    <property type="term" value="F:hexose transmembrane transporter activity"/>
    <property type="evidence" value="ECO:0007669"/>
    <property type="project" value="TreeGrafter"/>
</dbReference>
<dbReference type="PANTHER" id="PTHR23503">
    <property type="entry name" value="SOLUTE CARRIER FAMILY 2"/>
    <property type="match status" value="1"/>
</dbReference>
<feature type="transmembrane region" description="Helical" evidence="5">
    <location>
        <begin position="68"/>
        <end position="90"/>
    </location>
</feature>
<comment type="subcellular location">
    <subcellularLocation>
        <location evidence="1">Membrane</location>
    </subcellularLocation>
</comment>
<keyword evidence="2 5" id="KW-0812">Transmembrane</keyword>
<comment type="caution">
    <text evidence="6">The sequence shown here is derived from an EMBL/GenBank/DDBJ whole genome shotgun (WGS) entry which is preliminary data.</text>
</comment>
<keyword evidence="7" id="KW-1185">Reference proteome</keyword>
<name>A0AAD4R1Q9_9BILA</name>
<keyword evidence="6" id="KW-0813">Transport</keyword>
<protein>
    <submittedName>
        <fullName evidence="6">Sugar transporter domain-containing protein</fullName>
    </submittedName>
</protein>
<dbReference type="InterPro" id="IPR045263">
    <property type="entry name" value="GLUT"/>
</dbReference>
<dbReference type="AlphaFoldDB" id="A0AAD4R1Q9"/>